<name>A0ABQ9YSE0_9CRUS</name>
<dbReference type="EMBL" id="JAOYFB010000001">
    <property type="protein sequence ID" value="KAK4003532.1"/>
    <property type="molecule type" value="Genomic_DNA"/>
</dbReference>
<comment type="caution">
    <text evidence="1">The sequence shown here is derived from an EMBL/GenBank/DDBJ whole genome shotgun (WGS) entry which is preliminary data.</text>
</comment>
<evidence type="ECO:0000313" key="2">
    <source>
        <dbReference type="Proteomes" id="UP001234178"/>
    </source>
</evidence>
<gene>
    <name evidence="1" type="ORF">OUZ56_005291</name>
</gene>
<sequence length="293" mass="32248">MSYATLLAYLPLHSLFNCRKHVEALSYVSHAWRLRLNAVKKHGSLTAFQLVVLREMMAILKPFVTASNHFQADFETIGNGIPAYIGLRINLTLAIKNRNGIEVVNPAGQLASIVKKTKDFVQALRESLERFSPVLCDARSSIQDSKRDGSSSRDNLSEASVMEAVRAESESMDDQAVHNLGQPVPSANDIADVVNERASRPSITRKRRASQSLYSSVIETPRPGSVGPIKFIDELEVYLNEPGVPMEVPVDPADPNSELRPTKPLEFRKVNSCRFYILSEIAIDAVSVAASSG</sequence>
<reference evidence="1 2" key="1">
    <citation type="journal article" date="2023" name="Nucleic Acids Res.">
        <title>The hologenome of Daphnia magna reveals possible DNA methylation and microbiome-mediated evolution of the host genome.</title>
        <authorList>
            <person name="Chaturvedi A."/>
            <person name="Li X."/>
            <person name="Dhandapani V."/>
            <person name="Marshall H."/>
            <person name="Kissane S."/>
            <person name="Cuenca-Cambronero M."/>
            <person name="Asole G."/>
            <person name="Calvet F."/>
            <person name="Ruiz-Romero M."/>
            <person name="Marangio P."/>
            <person name="Guigo R."/>
            <person name="Rago D."/>
            <person name="Mirbahai L."/>
            <person name="Eastwood N."/>
            <person name="Colbourne J.K."/>
            <person name="Zhou J."/>
            <person name="Mallon E."/>
            <person name="Orsini L."/>
        </authorList>
    </citation>
    <scope>NUCLEOTIDE SEQUENCE [LARGE SCALE GENOMIC DNA]</scope>
    <source>
        <strain evidence="1">LRV0_1</strain>
    </source>
</reference>
<protein>
    <submittedName>
        <fullName evidence="1">Uncharacterized protein</fullName>
    </submittedName>
</protein>
<dbReference type="SUPFAM" id="SSF53098">
    <property type="entry name" value="Ribonuclease H-like"/>
    <property type="match status" value="1"/>
</dbReference>
<dbReference type="Proteomes" id="UP001234178">
    <property type="component" value="Unassembled WGS sequence"/>
</dbReference>
<keyword evidence="2" id="KW-1185">Reference proteome</keyword>
<dbReference type="InterPro" id="IPR012337">
    <property type="entry name" value="RNaseH-like_sf"/>
</dbReference>
<evidence type="ECO:0000313" key="1">
    <source>
        <dbReference type="EMBL" id="KAK4003532.1"/>
    </source>
</evidence>
<proteinExistence type="predicted"/>
<organism evidence="1 2">
    <name type="scientific">Daphnia magna</name>
    <dbReference type="NCBI Taxonomy" id="35525"/>
    <lineage>
        <taxon>Eukaryota</taxon>
        <taxon>Metazoa</taxon>
        <taxon>Ecdysozoa</taxon>
        <taxon>Arthropoda</taxon>
        <taxon>Crustacea</taxon>
        <taxon>Branchiopoda</taxon>
        <taxon>Diplostraca</taxon>
        <taxon>Cladocera</taxon>
        <taxon>Anomopoda</taxon>
        <taxon>Daphniidae</taxon>
        <taxon>Daphnia</taxon>
    </lineage>
</organism>
<accession>A0ABQ9YSE0</accession>